<dbReference type="OrthoDB" id="1700159at2"/>
<dbReference type="SUPFAM" id="SSF49478">
    <property type="entry name" value="Cna protein B-type domain"/>
    <property type="match status" value="6"/>
</dbReference>
<feature type="region of interest" description="Disordered" evidence="1">
    <location>
        <begin position="44"/>
        <end position="80"/>
    </location>
</feature>
<gene>
    <name evidence="5" type="ORF">SAMN02745245_00633</name>
</gene>
<feature type="domain" description="CNA-B" evidence="4">
    <location>
        <begin position="594"/>
        <end position="686"/>
    </location>
</feature>
<name>A0A1M5QFI4_9FIRM</name>
<reference evidence="5 6" key="1">
    <citation type="submission" date="2016-11" db="EMBL/GenBank/DDBJ databases">
        <authorList>
            <person name="Jaros S."/>
            <person name="Januszkiewicz K."/>
            <person name="Wedrychowicz H."/>
        </authorList>
    </citation>
    <scope>NUCLEOTIDE SEQUENCE [LARGE SCALE GENOMIC DNA]</scope>
    <source>
        <strain evidence="5 6">DSM 21120</strain>
    </source>
</reference>
<dbReference type="InterPro" id="IPR047589">
    <property type="entry name" value="DUF11_rpt"/>
</dbReference>
<dbReference type="RefSeq" id="WP_143270595.1">
    <property type="nucleotide sequence ID" value="NZ_FQXI01000002.1"/>
</dbReference>
<accession>A0A1M5QFI4</accession>
<dbReference type="STRING" id="1120995.SAMN02745245_00633"/>
<keyword evidence="2" id="KW-0732">Signal</keyword>
<feature type="domain" description="CNA-B" evidence="4">
    <location>
        <begin position="802"/>
        <end position="882"/>
    </location>
</feature>
<feature type="domain" description="DUF11" evidence="3">
    <location>
        <begin position="1478"/>
        <end position="1578"/>
    </location>
</feature>
<proteinExistence type="predicted"/>
<dbReference type="NCBIfam" id="TIGR01451">
    <property type="entry name" value="B_ant_repeat"/>
    <property type="match status" value="2"/>
</dbReference>
<feature type="domain" description="CNA-B" evidence="4">
    <location>
        <begin position="695"/>
        <end position="792"/>
    </location>
</feature>
<evidence type="ECO:0000259" key="4">
    <source>
        <dbReference type="Pfam" id="PF05738"/>
    </source>
</evidence>
<protein>
    <submittedName>
        <fullName evidence="5">Conserved repeat domain-containing protein</fullName>
    </submittedName>
</protein>
<feature type="compositionally biased region" description="Acidic residues" evidence="1">
    <location>
        <begin position="44"/>
        <end position="70"/>
    </location>
</feature>
<feature type="signal peptide" evidence="2">
    <location>
        <begin position="1"/>
        <end position="30"/>
    </location>
</feature>
<evidence type="ECO:0000259" key="3">
    <source>
        <dbReference type="Pfam" id="PF01345"/>
    </source>
</evidence>
<organism evidence="5 6">
    <name type="scientific">Anaerosphaera aminiphila DSM 21120</name>
    <dbReference type="NCBI Taxonomy" id="1120995"/>
    <lineage>
        <taxon>Bacteria</taxon>
        <taxon>Bacillati</taxon>
        <taxon>Bacillota</taxon>
        <taxon>Tissierellia</taxon>
        <taxon>Tissierellales</taxon>
        <taxon>Peptoniphilaceae</taxon>
        <taxon>Anaerosphaera</taxon>
    </lineage>
</organism>
<evidence type="ECO:0000256" key="1">
    <source>
        <dbReference type="SAM" id="MobiDB-lite"/>
    </source>
</evidence>
<feature type="domain" description="CNA-B" evidence="4">
    <location>
        <begin position="1364"/>
        <end position="1467"/>
    </location>
</feature>
<dbReference type="InterPro" id="IPR008454">
    <property type="entry name" value="Collagen-bd_Cna-like_B-typ_dom"/>
</dbReference>
<feature type="domain" description="CNA-B" evidence="4">
    <location>
        <begin position="1120"/>
        <end position="1215"/>
    </location>
</feature>
<dbReference type="CDD" id="cd00222">
    <property type="entry name" value="CollagenBindB"/>
    <property type="match status" value="4"/>
</dbReference>
<evidence type="ECO:0000313" key="5">
    <source>
        <dbReference type="EMBL" id="SHH12708.1"/>
    </source>
</evidence>
<dbReference type="Pfam" id="PF01345">
    <property type="entry name" value="DUF11"/>
    <property type="match status" value="1"/>
</dbReference>
<dbReference type="Pfam" id="PF05738">
    <property type="entry name" value="Cna_B"/>
    <property type="match status" value="5"/>
</dbReference>
<evidence type="ECO:0000256" key="2">
    <source>
        <dbReference type="SAM" id="SignalP"/>
    </source>
</evidence>
<dbReference type="Proteomes" id="UP000184032">
    <property type="component" value="Unassembled WGS sequence"/>
</dbReference>
<evidence type="ECO:0000313" key="6">
    <source>
        <dbReference type="Proteomes" id="UP000184032"/>
    </source>
</evidence>
<dbReference type="Gene3D" id="2.60.40.1140">
    <property type="entry name" value="Collagen-binding surface protein Cna, B-type domain"/>
    <property type="match status" value="8"/>
</dbReference>
<feature type="chain" id="PRO_5009913181" evidence="2">
    <location>
        <begin position="31"/>
        <end position="1578"/>
    </location>
</feature>
<dbReference type="InterPro" id="IPR001434">
    <property type="entry name" value="OmcB-like_DUF11"/>
</dbReference>
<keyword evidence="6" id="KW-1185">Reference proteome</keyword>
<sequence length="1578" mass="174868">MSKTIKHFSKKISLFLALIILLSTPIEAFAQVKNAYDNEVEIVESENNGEDVSESEDTGNSVEENEDIDNSEGNNPEVGFPEEVIPEEEISEEVQALVEVVTNSQREEITSEEEVVINTEIRNYGNDVARNLVYNFELPEGLEFVNINYSSNMEVNGNFYSAYFGDLNPNEVINVEITLKTTATVESGRIQFMNTVQGDNISEVESSTSFNVVAKGEKSIIKAGTYPGASTGEVKFTIDSGDPLVDLTAAIQEAIEAMEENDEISFRSMLPQRDVSSEGIDIELKTVYEPVANSKYKLDDYLNNPLKIYLQAKYEGGETGGTEEGIDVTDKLTPKDYEFSIDDVLNGASKIIPVKIEGYTDSNEYLETTFAVSFDMSSFKKANGSSLEGYLSVKPGGSGTEAKPVITIRFVEVSLPEGPLGGIALNKTVKNTITNTEYLDTVDAEAGQIVEYKIDVTNNSNITQKIYIEDPIQDGLENLKLISSEFMSNDGVDIFIEDTLASGETKPYIYQAEIGLSAVGKTITNIASADKLTEYTGEITAADRIAINRANDGDTVTLKSGKTGVVYGKVFWLTEGKTTDSANVVVKQIYTEYSGTKIWINEDNLEEERPSKIEVELYKRTDESSVLIDTREVTETGGWNYKFTDLIKYENGKEIDYFVKEKFYDEDKEKELDYISKYPGTDIENTYAPRNTSLEVSKVWNDGKNQDGIRPENVTIQLFVKAKGSTEEAKFKEEKILNEDNKWYCNWTDLPKYDGETELEYSVKEIPVPGYNDEEQGLQTTGDRGVIIITNTHVPEVREDLKGSKTWNDDDNKYEKRPSEITVNLLADGKIVESKIVTEQDSWSYEFTNKPTYKEGKEIVYTITENPVENYKTTIEGFNITNNYDRSSFTATKVWEGEEKVTRPTMNFELWRKIEGKTDEKVPGELVRKITGTETTAIWNDLNKTNAAGEGYTFYVKENFAEKNVTNGNWTLGSFDFETNSITNKVNAPVGKLTITKELQNELQTRAKRSIDDQGRLVFEVTVTGPYGYNEVVKLTAGESHTLENLYYGEYTISETQAHGYVPSYKVGDVETITGPAKVTLKAAELGADGKEVTPAVKEANIIVTNSRKGGTTDPNKLDIKVTKAWEGNIVKPDVTIELWRKGVKLDGTAINEQLGQFQATTSIEDGLSHEFKGLAKHDPSGREFEYYVVESNVPENYEVSYSGDKTEGFVITNKLKTPEGKITISKEFHNEVEPQTRMMRAATDPIEFEFEITGPKGTLDGITGLTKTAEGKYTFKLKAGDSITLDKMYYGEYKIEEIGKHGYVPSYKVGEEAETSEPAKIVLKDATLDANGKEVTPAVKEANIKVTNSREGGPTDTNGLDIEVTKVWDGGPKPSTTIELWRKGVELDGTAIDEHVPYEDGKASLVTPDKMEGVEEDEISTTFEKLAKHDPSGREFEYYAKEPNTPKDYIVEITGDKYTGFAVTNKYNIIAGAFETNKTVDVSTANPGDTVTFTITAKNSGATNTLINNVVVTDNVPDVFEKVTATATKGAADLVVNVDGNMVTTEETTLNGGETITVIITAKVKADAEAGTYENTA</sequence>
<feature type="non-terminal residue" evidence="5">
    <location>
        <position position="1578"/>
    </location>
</feature>
<dbReference type="EMBL" id="FQXI01000002">
    <property type="protein sequence ID" value="SHH12708.1"/>
    <property type="molecule type" value="Genomic_DNA"/>
</dbReference>